<name>A0A162N4B8_9FIRM</name>
<dbReference type="InterPro" id="IPR037185">
    <property type="entry name" value="EmrE-like"/>
</dbReference>
<dbReference type="SUPFAM" id="SSF103481">
    <property type="entry name" value="Multidrug resistance efflux transporter EmrE"/>
    <property type="match status" value="1"/>
</dbReference>
<evidence type="ECO:0000313" key="2">
    <source>
        <dbReference type="EMBL" id="KYO69283.1"/>
    </source>
</evidence>
<keyword evidence="1" id="KW-0812">Transmembrane</keyword>
<dbReference type="AlphaFoldDB" id="A0A162N4B8"/>
<dbReference type="InterPro" id="IPR006750">
    <property type="entry name" value="YdcZ"/>
</dbReference>
<dbReference type="PANTHER" id="PTHR34821">
    <property type="entry name" value="INNER MEMBRANE PROTEIN YDCZ"/>
    <property type="match status" value="1"/>
</dbReference>
<protein>
    <recommendedName>
        <fullName evidence="4">DMT family transporter</fullName>
    </recommendedName>
</protein>
<feature type="transmembrane region" description="Helical" evidence="1">
    <location>
        <begin position="36"/>
        <end position="61"/>
    </location>
</feature>
<gene>
    <name evidence="2" type="ORF">ATZ99_00230</name>
</gene>
<feature type="transmembrane region" description="Helical" evidence="1">
    <location>
        <begin position="73"/>
        <end position="94"/>
    </location>
</feature>
<dbReference type="STRING" id="520767.ATZ99_00230"/>
<feature type="transmembrane region" description="Helical" evidence="1">
    <location>
        <begin position="6"/>
        <end position="24"/>
    </location>
</feature>
<dbReference type="Proteomes" id="UP000075737">
    <property type="component" value="Unassembled WGS sequence"/>
</dbReference>
<proteinExistence type="predicted"/>
<keyword evidence="1" id="KW-0472">Membrane</keyword>
<dbReference type="Pfam" id="PF04657">
    <property type="entry name" value="DMT_YdcZ"/>
    <property type="match status" value="1"/>
</dbReference>
<evidence type="ECO:0008006" key="4">
    <source>
        <dbReference type="Google" id="ProtNLM"/>
    </source>
</evidence>
<keyword evidence="1" id="KW-1133">Transmembrane helix</keyword>
<dbReference type="RefSeq" id="WP_245641260.1">
    <property type="nucleotide sequence ID" value="NZ_LOHZ01000013.1"/>
</dbReference>
<keyword evidence="3" id="KW-1185">Reference proteome</keyword>
<reference evidence="2 3" key="1">
    <citation type="submission" date="2015-12" db="EMBL/GenBank/DDBJ databases">
        <title>Draft genome of Thermovenabulum gondwanense isolated from a red thermophilic microbial mat colonisisng an outflow channel of a bore well.</title>
        <authorList>
            <person name="Patel B.K."/>
        </authorList>
    </citation>
    <scope>NUCLEOTIDE SEQUENCE [LARGE SCALE GENOMIC DNA]</scope>
    <source>
        <strain evidence="2 3">R270</strain>
    </source>
</reference>
<comment type="caution">
    <text evidence="2">The sequence shown here is derived from an EMBL/GenBank/DDBJ whole genome shotgun (WGS) entry which is preliminary data.</text>
</comment>
<accession>A0A162N4B8</accession>
<dbReference type="PANTHER" id="PTHR34821:SF2">
    <property type="entry name" value="INNER MEMBRANE PROTEIN YDCZ"/>
    <property type="match status" value="1"/>
</dbReference>
<dbReference type="GO" id="GO:0005886">
    <property type="term" value="C:plasma membrane"/>
    <property type="evidence" value="ECO:0007669"/>
    <property type="project" value="TreeGrafter"/>
</dbReference>
<sequence>MFNFNLQVYVFIIFAMVSGALMAVQGGMNTGLGKFTGTAGSTFLVHLSAAFIMLMVLLLRIDKANFKNLGRLPWYYFLGGVLGVLITYLVIISMRKLGAGAATTSIIVGQVLTACLIDHFGLFSLEKTPFTWLKLLGLFLLAAGAKLLLNK</sequence>
<evidence type="ECO:0000256" key="1">
    <source>
        <dbReference type="SAM" id="Phobius"/>
    </source>
</evidence>
<organism evidence="2 3">
    <name type="scientific">Thermovenabulum gondwanense</name>
    <dbReference type="NCBI Taxonomy" id="520767"/>
    <lineage>
        <taxon>Bacteria</taxon>
        <taxon>Bacillati</taxon>
        <taxon>Bacillota</taxon>
        <taxon>Clostridia</taxon>
        <taxon>Thermosediminibacterales</taxon>
        <taxon>Thermosediminibacteraceae</taxon>
        <taxon>Thermovenabulum</taxon>
    </lineage>
</organism>
<feature type="transmembrane region" description="Helical" evidence="1">
    <location>
        <begin position="131"/>
        <end position="149"/>
    </location>
</feature>
<dbReference type="EMBL" id="LOHZ01000013">
    <property type="protein sequence ID" value="KYO69283.1"/>
    <property type="molecule type" value="Genomic_DNA"/>
</dbReference>
<evidence type="ECO:0000313" key="3">
    <source>
        <dbReference type="Proteomes" id="UP000075737"/>
    </source>
</evidence>